<evidence type="ECO:0000259" key="9">
    <source>
        <dbReference type="PROSITE" id="PS50111"/>
    </source>
</evidence>
<keyword evidence="7" id="KW-0175">Coiled coil</keyword>
<proteinExistence type="inferred from homology"/>
<dbReference type="CDD" id="cd11386">
    <property type="entry name" value="MCP_signal"/>
    <property type="match status" value="1"/>
</dbReference>
<dbReference type="SUPFAM" id="SSF58104">
    <property type="entry name" value="Methyl-accepting chemotaxis protein (MCP) signaling domain"/>
    <property type="match status" value="1"/>
</dbReference>
<evidence type="ECO:0000256" key="3">
    <source>
        <dbReference type="ARBA" id="ARBA00023136"/>
    </source>
</evidence>
<evidence type="ECO:0000256" key="8">
    <source>
        <dbReference type="SAM" id="Phobius"/>
    </source>
</evidence>
<dbReference type="AlphaFoldDB" id="A0AAX3WQN1"/>
<keyword evidence="3 8" id="KW-0472">Membrane</keyword>
<comment type="similarity">
    <text evidence="5">Belongs to the methyl-accepting chemotaxis (MCP) protein family.</text>
</comment>
<sequence length="562" mass="62003">MSIKVRSMVSFGIIVLLVLIMGFFQQQNAKSQLEQIYLMKEKTLQSALLADEMKLAVVQVQQYLTDISATRALDNLDDGFEQAEKYSKIFNQNLEQLKSLHPQKQEKLDAIKIAFDHYYSTGQEMAKSYIQGGPEQGNKIMLEFDTTSIEINEKVEMFQQESITQMQKSLADVEKLIDDNKQWFLWIFGIIVLICIVVGIILVRSIVVPVHKLTSAAEIIAKGDLCQKDIEVRTNDEIRILADSFNLMKTNLHSLIHSMTANVEHTTSAAEQLAASTDVISHSSNDVANLVEGMATTDHQAAATGRESSIAMDETAQGVQRIAEATQVLHSKAIETQTIANDGEKTLHIAENQIAIIQESSNKTNERIKQLNRQSAEIVQITKVITDITEQTNLLALNAAIEAARAGEHGKGFAIVADEVRKLAEESKASANQIVDLIANIQQEMKEVDKAVGVTVLNVDEGVTFIQNAQKSFDEILHAIREMTGQIEDVSASTQQISASTEEMAASVNEMSNSAVQAAQQSEIIASTIEEQAATIEEINAVAKSLSEEALTVREEINKFKI</sequence>
<gene>
    <name evidence="11" type="ORF">QNH24_17000</name>
</gene>
<dbReference type="SMART" id="SM00304">
    <property type="entry name" value="HAMP"/>
    <property type="match status" value="1"/>
</dbReference>
<dbReference type="GO" id="GO:0007165">
    <property type="term" value="P:signal transduction"/>
    <property type="evidence" value="ECO:0007669"/>
    <property type="project" value="UniProtKB-KW"/>
</dbReference>
<dbReference type="Gene3D" id="6.10.340.10">
    <property type="match status" value="1"/>
</dbReference>
<dbReference type="CDD" id="cd06225">
    <property type="entry name" value="HAMP"/>
    <property type="match status" value="1"/>
</dbReference>
<dbReference type="GO" id="GO:0004888">
    <property type="term" value="F:transmembrane signaling receptor activity"/>
    <property type="evidence" value="ECO:0007669"/>
    <property type="project" value="InterPro"/>
</dbReference>
<organism evidence="11 12">
    <name type="scientific">Lysinibacillus pakistanensis</name>
    <dbReference type="NCBI Taxonomy" id="759811"/>
    <lineage>
        <taxon>Bacteria</taxon>
        <taxon>Bacillati</taxon>
        <taxon>Bacillota</taxon>
        <taxon>Bacilli</taxon>
        <taxon>Bacillales</taxon>
        <taxon>Bacillaceae</taxon>
        <taxon>Lysinibacillus</taxon>
    </lineage>
</organism>
<dbReference type="EMBL" id="CP126101">
    <property type="protein sequence ID" value="WHY50019.1"/>
    <property type="molecule type" value="Genomic_DNA"/>
</dbReference>
<keyword evidence="8" id="KW-1133">Transmembrane helix</keyword>
<keyword evidence="4 6" id="KW-0807">Transducer</keyword>
<reference evidence="11" key="1">
    <citation type="submission" date="2023-05" db="EMBL/GenBank/DDBJ databases">
        <title>Comparative genomics of Bacillaceae isolates and their secondary metabolite potential.</title>
        <authorList>
            <person name="Song L."/>
            <person name="Nielsen L.J."/>
            <person name="Mohite O."/>
            <person name="Xu X."/>
            <person name="Weber T."/>
            <person name="Kovacs A.T."/>
        </authorList>
    </citation>
    <scope>NUCLEOTIDE SEQUENCE</scope>
    <source>
        <strain evidence="11">LY1</strain>
    </source>
</reference>
<dbReference type="InterPro" id="IPR003660">
    <property type="entry name" value="HAMP_dom"/>
</dbReference>
<dbReference type="Gene3D" id="1.10.287.950">
    <property type="entry name" value="Methyl-accepting chemotaxis protein"/>
    <property type="match status" value="1"/>
</dbReference>
<feature type="domain" description="HAMP" evidence="10">
    <location>
        <begin position="204"/>
        <end position="257"/>
    </location>
</feature>
<name>A0AAX3WQN1_9BACI</name>
<dbReference type="Pfam" id="PF00015">
    <property type="entry name" value="MCPsignal"/>
    <property type="match status" value="1"/>
</dbReference>
<evidence type="ECO:0000256" key="5">
    <source>
        <dbReference type="ARBA" id="ARBA00029447"/>
    </source>
</evidence>
<evidence type="ECO:0000313" key="11">
    <source>
        <dbReference type="EMBL" id="WHY50019.1"/>
    </source>
</evidence>
<feature type="transmembrane region" description="Helical" evidence="8">
    <location>
        <begin position="183"/>
        <end position="203"/>
    </location>
</feature>
<evidence type="ECO:0000256" key="6">
    <source>
        <dbReference type="PROSITE-ProRule" id="PRU00284"/>
    </source>
</evidence>
<dbReference type="GO" id="GO:0006935">
    <property type="term" value="P:chemotaxis"/>
    <property type="evidence" value="ECO:0007669"/>
    <property type="project" value="InterPro"/>
</dbReference>
<dbReference type="InterPro" id="IPR004090">
    <property type="entry name" value="Chemotax_Me-accpt_rcpt"/>
</dbReference>
<evidence type="ECO:0000313" key="12">
    <source>
        <dbReference type="Proteomes" id="UP001178322"/>
    </source>
</evidence>
<dbReference type="PRINTS" id="PR00260">
    <property type="entry name" value="CHEMTRNSDUCR"/>
</dbReference>
<keyword evidence="2" id="KW-1003">Cell membrane</keyword>
<dbReference type="PROSITE" id="PS50885">
    <property type="entry name" value="HAMP"/>
    <property type="match status" value="1"/>
</dbReference>
<dbReference type="PANTHER" id="PTHR32089:SF112">
    <property type="entry name" value="LYSOZYME-LIKE PROTEIN-RELATED"/>
    <property type="match status" value="1"/>
</dbReference>
<comment type="subcellular location">
    <subcellularLocation>
        <location evidence="1">Cell membrane</location>
    </subcellularLocation>
</comment>
<dbReference type="InterPro" id="IPR004089">
    <property type="entry name" value="MCPsignal_dom"/>
</dbReference>
<evidence type="ECO:0000256" key="2">
    <source>
        <dbReference type="ARBA" id="ARBA00022475"/>
    </source>
</evidence>
<protein>
    <submittedName>
        <fullName evidence="11">Methyl-accepting chemotaxis protein</fullName>
    </submittedName>
</protein>
<keyword evidence="8" id="KW-0812">Transmembrane</keyword>
<evidence type="ECO:0000256" key="4">
    <source>
        <dbReference type="ARBA" id="ARBA00023224"/>
    </source>
</evidence>
<evidence type="ECO:0000256" key="1">
    <source>
        <dbReference type="ARBA" id="ARBA00004236"/>
    </source>
</evidence>
<dbReference type="Pfam" id="PF00672">
    <property type="entry name" value="HAMP"/>
    <property type="match status" value="1"/>
</dbReference>
<dbReference type="PANTHER" id="PTHR32089">
    <property type="entry name" value="METHYL-ACCEPTING CHEMOTAXIS PROTEIN MCPB"/>
    <property type="match status" value="1"/>
</dbReference>
<evidence type="ECO:0000256" key="7">
    <source>
        <dbReference type="SAM" id="Coils"/>
    </source>
</evidence>
<accession>A0AAX3WQN1</accession>
<dbReference type="SMART" id="SM00283">
    <property type="entry name" value="MA"/>
    <property type="match status" value="1"/>
</dbReference>
<feature type="domain" description="Methyl-accepting transducer" evidence="9">
    <location>
        <begin position="276"/>
        <end position="512"/>
    </location>
</feature>
<feature type="coiled-coil region" evidence="7">
    <location>
        <begin position="529"/>
        <end position="556"/>
    </location>
</feature>
<dbReference type="GO" id="GO:0005886">
    <property type="term" value="C:plasma membrane"/>
    <property type="evidence" value="ECO:0007669"/>
    <property type="project" value="UniProtKB-SubCell"/>
</dbReference>
<dbReference type="RefSeq" id="WP_283868724.1">
    <property type="nucleotide sequence ID" value="NZ_CP126101.1"/>
</dbReference>
<evidence type="ECO:0000259" key="10">
    <source>
        <dbReference type="PROSITE" id="PS50885"/>
    </source>
</evidence>
<dbReference type="PROSITE" id="PS50111">
    <property type="entry name" value="CHEMOTAXIS_TRANSDUC_2"/>
    <property type="match status" value="1"/>
</dbReference>
<dbReference type="Proteomes" id="UP001178322">
    <property type="component" value="Chromosome"/>
</dbReference>